<dbReference type="AlphaFoldDB" id="A0A2N7IHS0"/>
<accession>A0A2N7IHS0</accession>
<dbReference type="RefSeq" id="WP_102560016.1">
    <property type="nucleotide sequence ID" value="NZ_MCYL01000013.1"/>
</dbReference>
<evidence type="ECO:0000313" key="2">
    <source>
        <dbReference type="EMBL" id="PML56931.1"/>
    </source>
</evidence>
<comment type="caution">
    <text evidence="2">The sequence shown here is derived from an EMBL/GenBank/DDBJ whole genome shotgun (WGS) entry which is preliminary data.</text>
</comment>
<dbReference type="InterPro" id="IPR002035">
    <property type="entry name" value="VWF_A"/>
</dbReference>
<evidence type="ECO:0000313" key="3">
    <source>
        <dbReference type="Proteomes" id="UP000235746"/>
    </source>
</evidence>
<dbReference type="PROSITE" id="PS50234">
    <property type="entry name" value="VWFA"/>
    <property type="match status" value="1"/>
</dbReference>
<proteinExistence type="predicted"/>
<dbReference type="InterPro" id="IPR036465">
    <property type="entry name" value="vWFA_dom_sf"/>
</dbReference>
<evidence type="ECO:0000259" key="1">
    <source>
        <dbReference type="PROSITE" id="PS50234"/>
    </source>
</evidence>
<dbReference type="Gene3D" id="3.40.50.410">
    <property type="entry name" value="von Willebrand factor, type A domain"/>
    <property type="match status" value="1"/>
</dbReference>
<name>A0A2N7IHS0_9VIBR</name>
<protein>
    <recommendedName>
        <fullName evidence="1">VWFA domain-containing protein</fullName>
    </recommendedName>
</protein>
<dbReference type="SUPFAM" id="SSF53300">
    <property type="entry name" value="vWA-like"/>
    <property type="match status" value="1"/>
</dbReference>
<reference evidence="3" key="1">
    <citation type="submission" date="2016-07" db="EMBL/GenBank/DDBJ databases">
        <title>Nontailed viruses are major unrecognized killers of bacteria in the ocean.</title>
        <authorList>
            <person name="Kauffman K."/>
            <person name="Hussain F."/>
            <person name="Yang J."/>
            <person name="Arevalo P."/>
            <person name="Brown J."/>
            <person name="Cutler M."/>
            <person name="Kelly L."/>
            <person name="Polz M.F."/>
        </authorList>
    </citation>
    <scope>NUCLEOTIDE SEQUENCE [LARGE SCALE GENOMIC DNA]</scope>
    <source>
        <strain evidence="3">10N.261.51.B8</strain>
    </source>
</reference>
<sequence length="407" mass="43755">MVKPIFGSNALKKQQGSMTISFLALLFPALFIAVGTLMVSAQVMVSNRAAQAADSAALACAFADTATLPMMRAYQEYYKPTLKGVSGLEPEIIGSECRISLGYSLSPLLPNFQYESYANKVTATGGGYKSVVESKQSSIPTELVLVLDVSGSMGSNIQSLKSILSNALNTIQSQSNNANDLDSVSISIVPFDSGVAAQRPPWLSKEAAGIYCIDGLNYRNGNFSAALTVDNLATLHSQQPVKFAKPNGWLSDCNQDSPMLPLTSVFSRVRNSINSLTANGGTRSFHGLLWGVRQLIPSWQQAWGINVSTVPETKRKLVLFTDGADEGDTFDQLVNAGFCTTAINQYGIEMNFIGYGVSSSRIAQFERCAGNPSRVFSATNTTQLNEYFSDILAVEYSATIKLTQASN</sequence>
<dbReference type="Proteomes" id="UP000235746">
    <property type="component" value="Unassembled WGS sequence"/>
</dbReference>
<organism evidence="2 3">
    <name type="scientific">Vibrio lentus</name>
    <dbReference type="NCBI Taxonomy" id="136468"/>
    <lineage>
        <taxon>Bacteria</taxon>
        <taxon>Pseudomonadati</taxon>
        <taxon>Pseudomonadota</taxon>
        <taxon>Gammaproteobacteria</taxon>
        <taxon>Vibrionales</taxon>
        <taxon>Vibrionaceae</taxon>
        <taxon>Vibrio</taxon>
    </lineage>
</organism>
<feature type="domain" description="VWFA" evidence="1">
    <location>
        <begin position="142"/>
        <end position="391"/>
    </location>
</feature>
<gene>
    <name evidence="2" type="ORF">BCT74_04645</name>
</gene>
<dbReference type="EMBL" id="MCYL01000013">
    <property type="protein sequence ID" value="PML56931.1"/>
    <property type="molecule type" value="Genomic_DNA"/>
</dbReference>